<feature type="region of interest" description="Disordered" evidence="1">
    <location>
        <begin position="34"/>
        <end position="64"/>
    </location>
</feature>
<evidence type="ECO:0000313" key="4">
    <source>
        <dbReference type="Proteomes" id="UP001231189"/>
    </source>
</evidence>
<feature type="compositionally biased region" description="Polar residues" evidence="1">
    <location>
        <begin position="108"/>
        <end position="119"/>
    </location>
</feature>
<name>A0AAD8QJK7_LOLMU</name>
<evidence type="ECO:0000256" key="1">
    <source>
        <dbReference type="SAM" id="MobiDB-lite"/>
    </source>
</evidence>
<reference evidence="3" key="1">
    <citation type="submission" date="2023-07" db="EMBL/GenBank/DDBJ databases">
        <title>A chromosome-level genome assembly of Lolium multiflorum.</title>
        <authorList>
            <person name="Chen Y."/>
            <person name="Copetti D."/>
            <person name="Kolliker R."/>
            <person name="Studer B."/>
        </authorList>
    </citation>
    <scope>NUCLEOTIDE SEQUENCE</scope>
    <source>
        <strain evidence="3">02402/16</strain>
        <tissue evidence="3">Leaf</tissue>
    </source>
</reference>
<protein>
    <recommendedName>
        <fullName evidence="2">FAR1 domain-containing protein</fullName>
    </recommendedName>
</protein>
<proteinExistence type="predicted"/>
<dbReference type="Pfam" id="PF03101">
    <property type="entry name" value="FAR1"/>
    <property type="match status" value="1"/>
</dbReference>
<gene>
    <name evidence="3" type="ORF">QYE76_037439</name>
</gene>
<feature type="region of interest" description="Disordered" evidence="1">
    <location>
        <begin position="98"/>
        <end position="157"/>
    </location>
</feature>
<feature type="compositionally biased region" description="Basic and acidic residues" evidence="1">
    <location>
        <begin position="34"/>
        <end position="50"/>
    </location>
</feature>
<comment type="caution">
    <text evidence="3">The sequence shown here is derived from an EMBL/GenBank/DDBJ whole genome shotgun (WGS) entry which is preliminary data.</text>
</comment>
<sequence length="422" mass="46792">MQVHGGEHGFTQLLLSMGVPGLDWPRIDRRDAILTEDERSSGSRSLESRISRSSGGFHGGGADELGFRSRRVAAIAGFGEPQMRIDVQKPLLVAQFDSGHSSEEEISTSKYATPSQSTHPAHKRPYESADEDDPLDAATTSPPVSPKEPDTWVKRPRFGEIPDFRTAKNGRKSTLELKLRKFGNRNSDEIVVPEPGMEFDCLPEAFDFFNLYSWEVGFGIKYGASRRNKQGSLTMQEFLCGCAGSPRHDKTKSSACGCKAMIRLRRTDDHGWFIHVFRKDHNHSMSLSCGEKMQWPSHKNIDPHTKASLHCRWTGIRCNAACLVDGLGKLPWKPLATDGTGKSILSVAALTLVRHREDCAGAASWAVATGDSHGSGFYIFLYFSIWAHIISQPPVFVSVLHGGHHRRPHIFSGCRRISVVEI</sequence>
<dbReference type="EMBL" id="JAUUTY010000275">
    <property type="protein sequence ID" value="KAK1602354.1"/>
    <property type="molecule type" value="Genomic_DNA"/>
</dbReference>
<feature type="compositionally biased region" description="Basic and acidic residues" evidence="1">
    <location>
        <begin position="147"/>
        <end position="157"/>
    </location>
</feature>
<organism evidence="3 4">
    <name type="scientific">Lolium multiflorum</name>
    <name type="common">Italian ryegrass</name>
    <name type="synonym">Lolium perenne subsp. multiflorum</name>
    <dbReference type="NCBI Taxonomy" id="4521"/>
    <lineage>
        <taxon>Eukaryota</taxon>
        <taxon>Viridiplantae</taxon>
        <taxon>Streptophyta</taxon>
        <taxon>Embryophyta</taxon>
        <taxon>Tracheophyta</taxon>
        <taxon>Spermatophyta</taxon>
        <taxon>Magnoliopsida</taxon>
        <taxon>Liliopsida</taxon>
        <taxon>Poales</taxon>
        <taxon>Poaceae</taxon>
        <taxon>BOP clade</taxon>
        <taxon>Pooideae</taxon>
        <taxon>Poodae</taxon>
        <taxon>Poeae</taxon>
        <taxon>Poeae Chloroplast Group 2 (Poeae type)</taxon>
        <taxon>Loliodinae</taxon>
        <taxon>Loliinae</taxon>
        <taxon>Lolium</taxon>
    </lineage>
</organism>
<dbReference type="AlphaFoldDB" id="A0AAD8QJK7"/>
<evidence type="ECO:0000313" key="3">
    <source>
        <dbReference type="EMBL" id="KAK1602354.1"/>
    </source>
</evidence>
<evidence type="ECO:0000259" key="2">
    <source>
        <dbReference type="Pfam" id="PF03101"/>
    </source>
</evidence>
<keyword evidence="4" id="KW-1185">Reference proteome</keyword>
<feature type="domain" description="FAR1" evidence="2">
    <location>
        <begin position="207"/>
        <end position="285"/>
    </location>
</feature>
<dbReference type="Proteomes" id="UP001231189">
    <property type="component" value="Unassembled WGS sequence"/>
</dbReference>
<accession>A0AAD8QJK7</accession>
<dbReference type="PANTHER" id="PTHR47482">
    <property type="entry name" value="OS11G0632001 PROTEIN"/>
    <property type="match status" value="1"/>
</dbReference>
<dbReference type="InterPro" id="IPR004330">
    <property type="entry name" value="FAR1_DNA_bnd_dom"/>
</dbReference>
<dbReference type="PANTHER" id="PTHR47482:SF5">
    <property type="entry name" value="FAR1 DOMAIN-CONTAINING PROTEIN"/>
    <property type="match status" value="1"/>
</dbReference>